<accession>Q0TYM9</accession>
<evidence type="ECO:0000313" key="2">
    <source>
        <dbReference type="EMBL" id="EAT77230.1"/>
    </source>
</evidence>
<protein>
    <submittedName>
        <fullName evidence="2">Uncharacterized protein</fullName>
    </submittedName>
</protein>
<dbReference type="KEGG" id="pno:SNOG_15297"/>
<gene>
    <name evidence="2" type="ORF">SNOG_15297</name>
</gene>
<dbReference type="EMBL" id="CH445361">
    <property type="protein sequence ID" value="EAT77230.1"/>
    <property type="molecule type" value="Genomic_DNA"/>
</dbReference>
<dbReference type="AlphaFoldDB" id="Q0TYM9"/>
<name>Q0TYM9_PHANO</name>
<evidence type="ECO:0000256" key="1">
    <source>
        <dbReference type="SAM" id="MobiDB-lite"/>
    </source>
</evidence>
<feature type="compositionally biased region" description="Polar residues" evidence="1">
    <location>
        <begin position="1"/>
        <end position="10"/>
    </location>
</feature>
<sequence length="47" mass="5161">MQTCISTGTLTVDPEPGLASARRSPTRASTYVNRVDMGLQQHRELSQ</sequence>
<organism evidence="2 3">
    <name type="scientific">Phaeosphaeria nodorum (strain SN15 / ATCC MYA-4574 / FGSC 10173)</name>
    <name type="common">Glume blotch fungus</name>
    <name type="synonym">Parastagonospora nodorum</name>
    <dbReference type="NCBI Taxonomy" id="321614"/>
    <lineage>
        <taxon>Eukaryota</taxon>
        <taxon>Fungi</taxon>
        <taxon>Dikarya</taxon>
        <taxon>Ascomycota</taxon>
        <taxon>Pezizomycotina</taxon>
        <taxon>Dothideomycetes</taxon>
        <taxon>Pleosporomycetidae</taxon>
        <taxon>Pleosporales</taxon>
        <taxon>Pleosporineae</taxon>
        <taxon>Phaeosphaeriaceae</taxon>
        <taxon>Parastagonospora</taxon>
    </lineage>
</organism>
<dbReference type="RefSeq" id="XP_001805451.1">
    <property type="nucleotide sequence ID" value="XM_001805399.1"/>
</dbReference>
<proteinExistence type="predicted"/>
<feature type="region of interest" description="Disordered" evidence="1">
    <location>
        <begin position="1"/>
        <end position="27"/>
    </location>
</feature>
<dbReference type="InParanoid" id="Q0TYM9"/>
<dbReference type="Proteomes" id="UP000001055">
    <property type="component" value="Unassembled WGS sequence"/>
</dbReference>
<evidence type="ECO:0000313" key="3">
    <source>
        <dbReference type="Proteomes" id="UP000001055"/>
    </source>
</evidence>
<dbReference type="GeneID" id="5982380"/>
<reference evidence="3" key="1">
    <citation type="journal article" date="2007" name="Plant Cell">
        <title>Dothideomycete-plant interactions illuminated by genome sequencing and EST analysis of the wheat pathogen Stagonospora nodorum.</title>
        <authorList>
            <person name="Hane J.K."/>
            <person name="Lowe R.G."/>
            <person name="Solomon P.S."/>
            <person name="Tan K.C."/>
            <person name="Schoch C.L."/>
            <person name="Spatafora J.W."/>
            <person name="Crous P.W."/>
            <person name="Kodira C."/>
            <person name="Birren B.W."/>
            <person name="Galagan J.E."/>
            <person name="Torriani S.F."/>
            <person name="McDonald B.A."/>
            <person name="Oliver R.P."/>
        </authorList>
    </citation>
    <scope>NUCLEOTIDE SEQUENCE [LARGE SCALE GENOMIC DNA]</scope>
    <source>
        <strain evidence="3">SN15 / ATCC MYA-4574 / FGSC 10173</strain>
    </source>
</reference>